<feature type="compositionally biased region" description="Low complexity" evidence="14">
    <location>
        <begin position="290"/>
        <end position="302"/>
    </location>
</feature>
<evidence type="ECO:0000256" key="11">
    <source>
        <dbReference type="ARBA" id="ARBA00023316"/>
    </source>
</evidence>
<comment type="similarity">
    <text evidence="12">Belongs to the glycosyl hydrolase 16 family. CRH1 subfamily.</text>
</comment>
<comment type="subcellular location">
    <subcellularLocation>
        <location evidence="2">Membrane</location>
    </subcellularLocation>
</comment>
<evidence type="ECO:0000313" key="18">
    <source>
        <dbReference type="Proteomes" id="UP000037136"/>
    </source>
</evidence>
<dbReference type="PANTHER" id="PTHR10963">
    <property type="entry name" value="GLYCOSYL HYDROLASE-RELATED"/>
    <property type="match status" value="1"/>
</dbReference>
<dbReference type="InterPro" id="IPR050546">
    <property type="entry name" value="Glycosyl_Hydrlase_16"/>
</dbReference>
<evidence type="ECO:0000256" key="5">
    <source>
        <dbReference type="ARBA" id="ARBA00022679"/>
    </source>
</evidence>
<evidence type="ECO:0000256" key="9">
    <source>
        <dbReference type="ARBA" id="ARBA00023180"/>
    </source>
</evidence>
<dbReference type="AlphaFoldDB" id="A0A2A9P9U5"/>
<evidence type="ECO:0000256" key="10">
    <source>
        <dbReference type="ARBA" id="ARBA00023295"/>
    </source>
</evidence>
<evidence type="ECO:0000256" key="3">
    <source>
        <dbReference type="ARBA" id="ARBA00012729"/>
    </source>
</evidence>
<protein>
    <recommendedName>
        <fullName evidence="3">chitinase</fullName>
        <ecNumber evidence="3">3.2.1.14</ecNumber>
    </recommendedName>
</protein>
<feature type="region of interest" description="Disordered" evidence="14">
    <location>
        <begin position="290"/>
        <end position="324"/>
    </location>
</feature>
<dbReference type="PANTHER" id="PTHR10963:SF68">
    <property type="entry name" value="GLYCOSIDASE CRH1-RELATED"/>
    <property type="match status" value="1"/>
</dbReference>
<dbReference type="GO" id="GO:0005975">
    <property type="term" value="P:carbohydrate metabolic process"/>
    <property type="evidence" value="ECO:0007669"/>
    <property type="project" value="InterPro"/>
</dbReference>
<name>A0A2A9P9U5_OPHUN</name>
<comment type="function">
    <text evidence="13">Dual chitinase/transglycosylase that plays a role in cell wall architecture. Chitinase and transglycosylase activities are coupled. Required for the polysaccharide cross-linking at the septa and the cell wall. More specifically, transfers chitin to 1,6-beta-glucan in the cell wall.</text>
</comment>
<keyword evidence="8" id="KW-0472">Membrane</keyword>
<keyword evidence="4" id="KW-0328">Glycosyltransferase</keyword>
<evidence type="ECO:0000256" key="4">
    <source>
        <dbReference type="ARBA" id="ARBA00022676"/>
    </source>
</evidence>
<evidence type="ECO:0000256" key="12">
    <source>
        <dbReference type="ARBA" id="ARBA00038074"/>
    </source>
</evidence>
<keyword evidence="10" id="KW-0326">Glycosidase</keyword>
<feature type="domain" description="GH16" evidence="16">
    <location>
        <begin position="20"/>
        <end position="233"/>
    </location>
</feature>
<dbReference type="GO" id="GO:0008843">
    <property type="term" value="F:endochitinase activity"/>
    <property type="evidence" value="ECO:0007669"/>
    <property type="project" value="UniProtKB-EC"/>
</dbReference>
<dbReference type="Proteomes" id="UP000037136">
    <property type="component" value="Unassembled WGS sequence"/>
</dbReference>
<gene>
    <name evidence="17" type="ORF">XA68_14707</name>
</gene>
<sequence length="377" mass="39525">MRRHGSTFVVLLLLLSILSEAISAQTYSRCNPLNTQQCPANTALGMSVNIDFRKGSVNSFVAAGSPSYGSEGVSFTVSQGGQAPQLNSLFYIMFGRVDITIKAAPGAGIVSSVVLESDDLDEIDMEWLGGNENEMQSNYFGKGKTTDYNRGRFHSVSGTQARFVTYTVDWTPDRIVWAADDNILRVLAQPEAEAGQYPQTPMRVKFGAWAGGDAAFNPPGTVAWARGPTDYSRGPFSMLVRSVAVTDYSTGKQYRYRDQSGSSSSIEAVGGTVNGNANRNALPVSPAAAAGNAASRSGGPASIPVGGLAPDGSPATRTQTGWPWVPGASPTGGPIPSGWHMTADGKIMRDASAASRRGLSSPVLLSLLLSAAAGIMS</sequence>
<organism evidence="17 18">
    <name type="scientific">Ophiocordyceps unilateralis</name>
    <name type="common">Zombie-ant fungus</name>
    <name type="synonym">Torrubia unilateralis</name>
    <dbReference type="NCBI Taxonomy" id="268505"/>
    <lineage>
        <taxon>Eukaryota</taxon>
        <taxon>Fungi</taxon>
        <taxon>Dikarya</taxon>
        <taxon>Ascomycota</taxon>
        <taxon>Pezizomycotina</taxon>
        <taxon>Sordariomycetes</taxon>
        <taxon>Hypocreomycetidae</taxon>
        <taxon>Hypocreales</taxon>
        <taxon>Ophiocordycipitaceae</taxon>
        <taxon>Ophiocordyceps</taxon>
    </lineage>
</organism>
<keyword evidence="6 15" id="KW-0732">Signal</keyword>
<accession>A0A2A9P9U5</accession>
<dbReference type="InterPro" id="IPR013320">
    <property type="entry name" value="ConA-like_dom_sf"/>
</dbReference>
<keyword evidence="9" id="KW-0325">Glycoprotein</keyword>
<dbReference type="EC" id="3.2.1.14" evidence="3"/>
<dbReference type="GO" id="GO:0016757">
    <property type="term" value="F:glycosyltransferase activity"/>
    <property type="evidence" value="ECO:0007669"/>
    <property type="project" value="UniProtKB-KW"/>
</dbReference>
<comment type="caution">
    <text evidence="17">The sequence shown here is derived from an EMBL/GenBank/DDBJ whole genome shotgun (WGS) entry which is preliminary data.</text>
</comment>
<dbReference type="GO" id="GO:0016020">
    <property type="term" value="C:membrane"/>
    <property type="evidence" value="ECO:0007669"/>
    <property type="project" value="UniProtKB-SubCell"/>
</dbReference>
<proteinExistence type="inferred from homology"/>
<evidence type="ECO:0000256" key="7">
    <source>
        <dbReference type="ARBA" id="ARBA00022801"/>
    </source>
</evidence>
<evidence type="ECO:0000259" key="16">
    <source>
        <dbReference type="PROSITE" id="PS51762"/>
    </source>
</evidence>
<evidence type="ECO:0000256" key="14">
    <source>
        <dbReference type="SAM" id="MobiDB-lite"/>
    </source>
</evidence>
<evidence type="ECO:0000256" key="13">
    <source>
        <dbReference type="ARBA" id="ARBA00093308"/>
    </source>
</evidence>
<evidence type="ECO:0000256" key="6">
    <source>
        <dbReference type="ARBA" id="ARBA00022729"/>
    </source>
</evidence>
<reference evidence="17 18" key="1">
    <citation type="journal article" date="2015" name="BMC Genomics">
        <title>Gene expression during zombie ant biting behavior reflects the complexity underlying fungal parasitic behavioral manipulation.</title>
        <authorList>
            <person name="de Bekker C."/>
            <person name="Ohm R.A."/>
            <person name="Loreto R.G."/>
            <person name="Sebastian A."/>
            <person name="Albert I."/>
            <person name="Merrow M."/>
            <person name="Brachmann A."/>
            <person name="Hughes D.P."/>
        </authorList>
    </citation>
    <scope>NUCLEOTIDE SEQUENCE [LARGE SCALE GENOMIC DNA]</scope>
    <source>
        <strain evidence="17 18">SC16a</strain>
    </source>
</reference>
<dbReference type="InterPro" id="IPR000757">
    <property type="entry name" value="Beta-glucanase-like"/>
</dbReference>
<dbReference type="OrthoDB" id="4781at2759"/>
<evidence type="ECO:0000256" key="8">
    <source>
        <dbReference type="ARBA" id="ARBA00023136"/>
    </source>
</evidence>
<dbReference type="CDD" id="cd02183">
    <property type="entry name" value="GH16_fungal_CRH1_transglycosylase"/>
    <property type="match status" value="1"/>
</dbReference>
<keyword evidence="18" id="KW-1185">Reference proteome</keyword>
<evidence type="ECO:0000256" key="1">
    <source>
        <dbReference type="ARBA" id="ARBA00000822"/>
    </source>
</evidence>
<evidence type="ECO:0000256" key="2">
    <source>
        <dbReference type="ARBA" id="ARBA00004370"/>
    </source>
</evidence>
<reference evidence="17 18" key="2">
    <citation type="journal article" date="2017" name="Sci. Rep.">
        <title>Ant-infecting Ophiocordyceps genomes reveal a high diversity of potential behavioral manipulation genes and a possible major role for enterotoxins.</title>
        <authorList>
            <person name="de Bekker C."/>
            <person name="Ohm R.A."/>
            <person name="Evans H.C."/>
            <person name="Brachmann A."/>
            <person name="Hughes D.P."/>
        </authorList>
    </citation>
    <scope>NUCLEOTIDE SEQUENCE [LARGE SCALE GENOMIC DNA]</scope>
    <source>
        <strain evidence="17 18">SC16a</strain>
    </source>
</reference>
<keyword evidence="11" id="KW-0961">Cell wall biogenesis/degradation</keyword>
<dbReference type="PROSITE" id="PS51762">
    <property type="entry name" value="GH16_2"/>
    <property type="match status" value="1"/>
</dbReference>
<keyword evidence="5" id="KW-0808">Transferase</keyword>
<dbReference type="STRING" id="268505.A0A2A9P9U5"/>
<dbReference type="SUPFAM" id="SSF49899">
    <property type="entry name" value="Concanavalin A-like lectins/glucanases"/>
    <property type="match status" value="1"/>
</dbReference>
<evidence type="ECO:0000313" key="17">
    <source>
        <dbReference type="EMBL" id="PFH57663.1"/>
    </source>
</evidence>
<dbReference type="Gene3D" id="2.60.120.200">
    <property type="match status" value="1"/>
</dbReference>
<feature type="signal peptide" evidence="15">
    <location>
        <begin position="1"/>
        <end position="23"/>
    </location>
</feature>
<feature type="chain" id="PRO_5013355547" description="chitinase" evidence="15">
    <location>
        <begin position="24"/>
        <end position="377"/>
    </location>
</feature>
<dbReference type="FunFam" id="2.60.120.200:FF:000152">
    <property type="entry name" value="Cell wall glucanase"/>
    <property type="match status" value="1"/>
</dbReference>
<dbReference type="GO" id="GO:0009277">
    <property type="term" value="C:fungal-type cell wall"/>
    <property type="evidence" value="ECO:0007669"/>
    <property type="project" value="TreeGrafter"/>
</dbReference>
<dbReference type="Pfam" id="PF00722">
    <property type="entry name" value="Glyco_hydro_16"/>
    <property type="match status" value="1"/>
</dbReference>
<evidence type="ECO:0000256" key="15">
    <source>
        <dbReference type="SAM" id="SignalP"/>
    </source>
</evidence>
<dbReference type="GO" id="GO:0031505">
    <property type="term" value="P:fungal-type cell wall organization"/>
    <property type="evidence" value="ECO:0007669"/>
    <property type="project" value="TreeGrafter"/>
</dbReference>
<dbReference type="EMBL" id="LAZP02000379">
    <property type="protein sequence ID" value="PFH57663.1"/>
    <property type="molecule type" value="Genomic_DNA"/>
</dbReference>
<comment type="catalytic activity">
    <reaction evidence="1">
        <text>Random endo-hydrolysis of N-acetyl-beta-D-glucosaminide (1-&gt;4)-beta-linkages in chitin and chitodextrins.</text>
        <dbReference type="EC" id="3.2.1.14"/>
    </reaction>
</comment>
<keyword evidence="7" id="KW-0378">Hydrolase</keyword>